<reference evidence="3" key="2">
    <citation type="journal article" date="2016" name="Sci. Rep.">
        <title>Dictyocaulus viviparus genome, variome and transcriptome elucidate lungworm biology and support future intervention.</title>
        <authorList>
            <person name="McNulty S.N."/>
            <person name="Strube C."/>
            <person name="Rosa B.A."/>
            <person name="Martin J.C."/>
            <person name="Tyagi R."/>
            <person name="Choi Y.J."/>
            <person name="Wang Q."/>
            <person name="Hallsworth Pepin K."/>
            <person name="Zhang X."/>
            <person name="Ozersky P."/>
            <person name="Wilson R.K."/>
            <person name="Sternberg P.W."/>
            <person name="Gasser R.B."/>
            <person name="Mitreva M."/>
        </authorList>
    </citation>
    <scope>NUCLEOTIDE SEQUENCE [LARGE SCALE GENOMIC DNA]</scope>
    <source>
        <strain evidence="3">HannoverDv2000</strain>
    </source>
</reference>
<feature type="transmembrane region" description="Helical" evidence="1">
    <location>
        <begin position="21"/>
        <end position="43"/>
    </location>
</feature>
<keyword evidence="1" id="KW-1133">Transmembrane helix</keyword>
<organism evidence="2 3">
    <name type="scientific">Dictyocaulus viviparus</name>
    <name type="common">Bovine lungworm</name>
    <dbReference type="NCBI Taxonomy" id="29172"/>
    <lineage>
        <taxon>Eukaryota</taxon>
        <taxon>Metazoa</taxon>
        <taxon>Ecdysozoa</taxon>
        <taxon>Nematoda</taxon>
        <taxon>Chromadorea</taxon>
        <taxon>Rhabditida</taxon>
        <taxon>Rhabditina</taxon>
        <taxon>Rhabditomorpha</taxon>
        <taxon>Strongyloidea</taxon>
        <taxon>Metastrongylidae</taxon>
        <taxon>Dictyocaulus</taxon>
    </lineage>
</organism>
<sequence>MKMMRRIRHRGQEDFGDPDPGFGVTGVSIAANFVMSNMLLYGLTGRAKLSYMVTIPCSVILCVRDSQYDFERWKELRPLRERGLPERRAQVFA</sequence>
<accession>A0A0D8XB34</accession>
<dbReference type="STRING" id="29172.A0A0D8XB34"/>
<dbReference type="Proteomes" id="UP000053766">
    <property type="component" value="Unassembled WGS sequence"/>
</dbReference>
<evidence type="ECO:0000313" key="3">
    <source>
        <dbReference type="Proteomes" id="UP000053766"/>
    </source>
</evidence>
<dbReference type="EMBL" id="KN716761">
    <property type="protein sequence ID" value="KJH41788.1"/>
    <property type="molecule type" value="Genomic_DNA"/>
</dbReference>
<keyword evidence="3" id="KW-1185">Reference proteome</keyword>
<dbReference type="AlphaFoldDB" id="A0A0D8XB34"/>
<keyword evidence="1" id="KW-0812">Transmembrane</keyword>
<name>A0A0D8XB34_DICVI</name>
<evidence type="ECO:0000313" key="2">
    <source>
        <dbReference type="EMBL" id="KJH41788.1"/>
    </source>
</evidence>
<dbReference type="OrthoDB" id="5833117at2759"/>
<keyword evidence="1" id="KW-0472">Membrane</keyword>
<protein>
    <submittedName>
        <fullName evidence="2">Uncharacterized protein</fullName>
    </submittedName>
</protein>
<proteinExistence type="predicted"/>
<reference evidence="2 3" key="1">
    <citation type="submission" date="2013-11" db="EMBL/GenBank/DDBJ databases">
        <title>Draft genome of the bovine lungworm Dictyocaulus viviparus.</title>
        <authorList>
            <person name="Mitreva M."/>
        </authorList>
    </citation>
    <scope>NUCLEOTIDE SEQUENCE [LARGE SCALE GENOMIC DNA]</scope>
    <source>
        <strain evidence="2 3">HannoverDv2000</strain>
    </source>
</reference>
<gene>
    <name evidence="2" type="ORF">DICVIV_12233</name>
</gene>
<evidence type="ECO:0000256" key="1">
    <source>
        <dbReference type="SAM" id="Phobius"/>
    </source>
</evidence>